<feature type="transmembrane region" description="Helical" evidence="1">
    <location>
        <begin position="80"/>
        <end position="99"/>
    </location>
</feature>
<proteinExistence type="predicted"/>
<keyword evidence="1" id="KW-1133">Transmembrane helix</keyword>
<protein>
    <recommendedName>
        <fullName evidence="2">CAAX prenyl protease 2/Lysostaphin resistance protein A-like domain-containing protein</fullName>
    </recommendedName>
</protein>
<name>A0ABP9H892_9FLAO</name>
<reference evidence="4" key="1">
    <citation type="journal article" date="2019" name="Int. J. Syst. Evol. Microbiol.">
        <title>The Global Catalogue of Microorganisms (GCM) 10K type strain sequencing project: providing services to taxonomists for standard genome sequencing and annotation.</title>
        <authorList>
            <consortium name="The Broad Institute Genomics Platform"/>
            <consortium name="The Broad Institute Genome Sequencing Center for Infectious Disease"/>
            <person name="Wu L."/>
            <person name="Ma J."/>
        </authorList>
    </citation>
    <scope>NUCLEOTIDE SEQUENCE [LARGE SCALE GENOMIC DNA]</scope>
    <source>
        <strain evidence="4">JCM 18287</strain>
    </source>
</reference>
<keyword evidence="4" id="KW-1185">Reference proteome</keyword>
<sequence>MNTSLIIWMFIGVSFATYFIVSLVYKKLGVTNLQTALISANGLRLINLKHLLGIVLFGILSYISIPELKYLVCTIQVPRLYLLILFLLVFFLTAFVSYFGVQKEKSIHSIQINHYSFSYAWAYFIIRFTFLLCYEFFFRGVLLFMFLDFSSLPLAIFYSTILYVLIHIFDSKKEILGAIPFGIILCLFTYFTNSVWYAFLIHMALSAVYEISVFYYLTLKNKITS</sequence>
<comment type="caution">
    <text evidence="3">The sequence shown here is derived from an EMBL/GenBank/DDBJ whole genome shotgun (WGS) entry which is preliminary data.</text>
</comment>
<dbReference type="RefSeq" id="WP_345165369.1">
    <property type="nucleotide sequence ID" value="NZ_BAABJK010000004.1"/>
</dbReference>
<feature type="transmembrane region" description="Helical" evidence="1">
    <location>
        <begin position="6"/>
        <end position="25"/>
    </location>
</feature>
<feature type="transmembrane region" description="Helical" evidence="1">
    <location>
        <begin position="175"/>
        <end position="191"/>
    </location>
</feature>
<keyword evidence="1" id="KW-0812">Transmembrane</keyword>
<feature type="domain" description="CAAX prenyl protease 2/Lysostaphin resistance protein A-like" evidence="2">
    <location>
        <begin position="119"/>
        <end position="207"/>
    </location>
</feature>
<feature type="transmembrane region" description="Helical" evidence="1">
    <location>
        <begin position="143"/>
        <end position="166"/>
    </location>
</feature>
<keyword evidence="1" id="KW-0472">Membrane</keyword>
<dbReference type="InterPro" id="IPR003675">
    <property type="entry name" value="Rce1/LyrA-like_dom"/>
</dbReference>
<feature type="transmembrane region" description="Helical" evidence="1">
    <location>
        <begin position="197"/>
        <end position="217"/>
    </location>
</feature>
<evidence type="ECO:0000313" key="4">
    <source>
        <dbReference type="Proteomes" id="UP001501692"/>
    </source>
</evidence>
<dbReference type="Proteomes" id="UP001501692">
    <property type="component" value="Unassembled WGS sequence"/>
</dbReference>
<evidence type="ECO:0000313" key="3">
    <source>
        <dbReference type="EMBL" id="GAA4963730.1"/>
    </source>
</evidence>
<accession>A0ABP9H892</accession>
<gene>
    <name evidence="3" type="ORF">GCM10023315_10500</name>
</gene>
<organism evidence="3 4">
    <name type="scientific">Algibacter aquimarinus</name>
    <dbReference type="NCBI Taxonomy" id="1136748"/>
    <lineage>
        <taxon>Bacteria</taxon>
        <taxon>Pseudomonadati</taxon>
        <taxon>Bacteroidota</taxon>
        <taxon>Flavobacteriia</taxon>
        <taxon>Flavobacteriales</taxon>
        <taxon>Flavobacteriaceae</taxon>
        <taxon>Algibacter</taxon>
    </lineage>
</organism>
<feature type="transmembrane region" description="Helical" evidence="1">
    <location>
        <begin position="120"/>
        <end position="137"/>
    </location>
</feature>
<dbReference type="EMBL" id="BAABJK010000004">
    <property type="protein sequence ID" value="GAA4963730.1"/>
    <property type="molecule type" value="Genomic_DNA"/>
</dbReference>
<feature type="transmembrane region" description="Helical" evidence="1">
    <location>
        <begin position="46"/>
        <end position="65"/>
    </location>
</feature>
<dbReference type="Pfam" id="PF02517">
    <property type="entry name" value="Rce1-like"/>
    <property type="match status" value="1"/>
</dbReference>
<evidence type="ECO:0000259" key="2">
    <source>
        <dbReference type="Pfam" id="PF02517"/>
    </source>
</evidence>
<evidence type="ECO:0000256" key="1">
    <source>
        <dbReference type="SAM" id="Phobius"/>
    </source>
</evidence>